<dbReference type="GO" id="GO:0008889">
    <property type="term" value="F:glycerophosphodiester phosphodiesterase activity"/>
    <property type="evidence" value="ECO:0007669"/>
    <property type="project" value="UniProtKB-EC"/>
</dbReference>
<comment type="catalytic activity">
    <reaction evidence="6">
        <text>a sn-glycero-3-phosphodiester + H2O = an alcohol + sn-glycerol 3-phosphate + H(+)</text>
        <dbReference type="Rhea" id="RHEA:12969"/>
        <dbReference type="ChEBI" id="CHEBI:15377"/>
        <dbReference type="ChEBI" id="CHEBI:15378"/>
        <dbReference type="ChEBI" id="CHEBI:30879"/>
        <dbReference type="ChEBI" id="CHEBI:57597"/>
        <dbReference type="ChEBI" id="CHEBI:83408"/>
        <dbReference type="EC" id="3.1.4.46"/>
    </reaction>
</comment>
<dbReference type="GO" id="GO:0006629">
    <property type="term" value="P:lipid metabolic process"/>
    <property type="evidence" value="ECO:0007669"/>
    <property type="project" value="InterPro"/>
</dbReference>
<dbReference type="Proteomes" id="UP000288603">
    <property type="component" value="Unassembled WGS sequence"/>
</dbReference>
<evidence type="ECO:0000313" key="10">
    <source>
        <dbReference type="Proteomes" id="UP000288603"/>
    </source>
</evidence>
<keyword evidence="5" id="KW-0378">Hydrolase</keyword>
<dbReference type="PANTHER" id="PTHR43620:SF7">
    <property type="entry name" value="GLYCEROPHOSPHODIESTER PHOSPHODIESTERASE GDPD5-RELATED"/>
    <property type="match status" value="1"/>
</dbReference>
<dbReference type="GO" id="GO:0006071">
    <property type="term" value="P:glycerol metabolic process"/>
    <property type="evidence" value="ECO:0007669"/>
    <property type="project" value="UniProtKB-KW"/>
</dbReference>
<dbReference type="InterPro" id="IPR017946">
    <property type="entry name" value="PLC-like_Pdiesterase_TIM-brl"/>
</dbReference>
<dbReference type="InterPro" id="IPR030395">
    <property type="entry name" value="GP_PDE_dom"/>
</dbReference>
<feature type="region of interest" description="Disordered" evidence="7">
    <location>
        <begin position="1"/>
        <end position="23"/>
    </location>
</feature>
<dbReference type="AlphaFoldDB" id="A0A444QCH2"/>
<dbReference type="OrthoDB" id="9758957at2"/>
<name>A0A444QCH2_9MICO</name>
<evidence type="ECO:0000256" key="4">
    <source>
        <dbReference type="ARBA" id="ARBA00022798"/>
    </source>
</evidence>
<dbReference type="Pfam" id="PF03009">
    <property type="entry name" value="GDPD"/>
    <property type="match status" value="1"/>
</dbReference>
<keyword evidence="4" id="KW-0319">Glycerol metabolism</keyword>
<evidence type="ECO:0000256" key="6">
    <source>
        <dbReference type="ARBA" id="ARBA00047512"/>
    </source>
</evidence>
<comment type="similarity">
    <text evidence="1">Belongs to the glycerophosphoryl diester phosphodiesterase family.</text>
</comment>
<dbReference type="PANTHER" id="PTHR43620">
    <property type="entry name" value="GLYCEROPHOSPHORYL DIESTER PHOSPHODIESTERASE"/>
    <property type="match status" value="1"/>
</dbReference>
<evidence type="ECO:0000256" key="1">
    <source>
        <dbReference type="ARBA" id="ARBA00007277"/>
    </source>
</evidence>
<protein>
    <recommendedName>
        <fullName evidence="2">glycerophosphodiester phosphodiesterase</fullName>
        <ecNumber evidence="2">3.1.4.46</ecNumber>
    </recommendedName>
</protein>
<organism evidence="9 10">
    <name type="scientific">Labedella populi</name>
    <dbReference type="NCBI Taxonomy" id="2498850"/>
    <lineage>
        <taxon>Bacteria</taxon>
        <taxon>Bacillati</taxon>
        <taxon>Actinomycetota</taxon>
        <taxon>Actinomycetes</taxon>
        <taxon>Micrococcales</taxon>
        <taxon>Microbacteriaceae</taxon>
        <taxon>Labedella</taxon>
    </lineage>
</organism>
<dbReference type="GO" id="GO:0042597">
    <property type="term" value="C:periplasmic space"/>
    <property type="evidence" value="ECO:0007669"/>
    <property type="project" value="TreeGrafter"/>
</dbReference>
<gene>
    <name evidence="9" type="ORF">ELQ92_06430</name>
</gene>
<evidence type="ECO:0000256" key="3">
    <source>
        <dbReference type="ARBA" id="ARBA00022729"/>
    </source>
</evidence>
<dbReference type="EMBL" id="RZNC01000002">
    <property type="protein sequence ID" value="RWZ64400.1"/>
    <property type="molecule type" value="Genomic_DNA"/>
</dbReference>
<evidence type="ECO:0000259" key="8">
    <source>
        <dbReference type="PROSITE" id="PS51704"/>
    </source>
</evidence>
<dbReference type="PROSITE" id="PS51704">
    <property type="entry name" value="GP_PDE"/>
    <property type="match status" value="1"/>
</dbReference>
<reference evidence="9 10" key="1">
    <citation type="submission" date="2018-12" db="EMBL/GenBank/DDBJ databases">
        <authorList>
            <person name="Li F."/>
        </authorList>
    </citation>
    <scope>NUCLEOTIDE SEQUENCE [LARGE SCALE GENOMIC DNA]</scope>
    <source>
        <strain evidence="9 10">8H24J-4-2</strain>
    </source>
</reference>
<keyword evidence="3" id="KW-0732">Signal</keyword>
<proteinExistence type="inferred from homology"/>
<accession>A0A444QCH2</accession>
<sequence length="343" mass="37397">MPAAPRENPLVIGHRGAPGYRPEHSRSSYELAFALGADSVEPDVVATKDGELVLRHENEISGTTDVAERPEFAHLRTTKRVDDAELTGWFTEDFTWEELGTLTVRERIPGVRPSSASFDGRQGILRLRDLVEIVDEASDSQSRELGMTVELKHATYFDGVGLPLDELVDAELRRLGWGARPELIVESFEKTVLSRLAGRGLSAEYVYLVERSGAAADLVARDGATARSYADELTDAGLDALAGLVDGVSADKALVLALDDDGIANGTTDLVSRLHARGLRAYSWTLRPENRFLAANFRRGTADAFGDWQSEFELVLRTGIDGVFLDHPDLGVAARDALAGRRP</sequence>
<feature type="domain" description="GP-PDE" evidence="8">
    <location>
        <begin position="9"/>
        <end position="335"/>
    </location>
</feature>
<evidence type="ECO:0000256" key="2">
    <source>
        <dbReference type="ARBA" id="ARBA00012247"/>
    </source>
</evidence>
<dbReference type="Gene3D" id="3.20.20.190">
    <property type="entry name" value="Phosphatidylinositol (PI) phosphodiesterase"/>
    <property type="match status" value="1"/>
</dbReference>
<dbReference type="RefSeq" id="WP_128498180.1">
    <property type="nucleotide sequence ID" value="NZ_RZNC01000002.1"/>
</dbReference>
<keyword evidence="10" id="KW-1185">Reference proteome</keyword>
<evidence type="ECO:0000256" key="7">
    <source>
        <dbReference type="SAM" id="MobiDB-lite"/>
    </source>
</evidence>
<comment type="caution">
    <text evidence="9">The sequence shown here is derived from an EMBL/GenBank/DDBJ whole genome shotgun (WGS) entry which is preliminary data.</text>
</comment>
<evidence type="ECO:0000313" key="9">
    <source>
        <dbReference type="EMBL" id="RWZ64400.1"/>
    </source>
</evidence>
<dbReference type="SUPFAM" id="SSF51695">
    <property type="entry name" value="PLC-like phosphodiesterases"/>
    <property type="match status" value="1"/>
</dbReference>
<dbReference type="EC" id="3.1.4.46" evidence="2"/>
<evidence type="ECO:0000256" key="5">
    <source>
        <dbReference type="ARBA" id="ARBA00022801"/>
    </source>
</evidence>